<gene>
    <name evidence="2" type="ORF">CYBJADRAFT_166250</name>
</gene>
<evidence type="ECO:0000313" key="3">
    <source>
        <dbReference type="Proteomes" id="UP000094389"/>
    </source>
</evidence>
<name>A0A1E4S7Q4_CYBJN</name>
<feature type="compositionally biased region" description="Polar residues" evidence="1">
    <location>
        <begin position="61"/>
        <end position="79"/>
    </location>
</feature>
<reference evidence="2 3" key="1">
    <citation type="journal article" date="2016" name="Proc. Natl. Acad. Sci. U.S.A.">
        <title>Comparative genomics of biotechnologically important yeasts.</title>
        <authorList>
            <person name="Riley R."/>
            <person name="Haridas S."/>
            <person name="Wolfe K.H."/>
            <person name="Lopes M.R."/>
            <person name="Hittinger C.T."/>
            <person name="Goeker M."/>
            <person name="Salamov A.A."/>
            <person name="Wisecaver J.H."/>
            <person name="Long T.M."/>
            <person name="Calvey C.H."/>
            <person name="Aerts A.L."/>
            <person name="Barry K.W."/>
            <person name="Choi C."/>
            <person name="Clum A."/>
            <person name="Coughlan A.Y."/>
            <person name="Deshpande S."/>
            <person name="Douglass A.P."/>
            <person name="Hanson S.J."/>
            <person name="Klenk H.-P."/>
            <person name="LaButti K.M."/>
            <person name="Lapidus A."/>
            <person name="Lindquist E.A."/>
            <person name="Lipzen A.M."/>
            <person name="Meier-Kolthoff J.P."/>
            <person name="Ohm R.A."/>
            <person name="Otillar R.P."/>
            <person name="Pangilinan J.L."/>
            <person name="Peng Y."/>
            <person name="Rokas A."/>
            <person name="Rosa C.A."/>
            <person name="Scheuner C."/>
            <person name="Sibirny A.A."/>
            <person name="Slot J.C."/>
            <person name="Stielow J.B."/>
            <person name="Sun H."/>
            <person name="Kurtzman C.P."/>
            <person name="Blackwell M."/>
            <person name="Grigoriev I.V."/>
            <person name="Jeffries T.W."/>
        </authorList>
    </citation>
    <scope>NUCLEOTIDE SEQUENCE [LARGE SCALE GENOMIC DNA]</scope>
    <source>
        <strain evidence="3">ATCC 18201 / CBS 1600 / BCRC 20928 / JCM 3617 / NBRC 0987 / NRRL Y-1542</strain>
    </source>
</reference>
<sequence length="277" mass="31409">MFKSKGSQGKSKHWNIFSKAEAVKPVINHAGCISEISHQKLLKGSPAGLSSAQHRGHVRDNSTSSTHNRVQNRQSTTTFPLREPTKRMSHQRKFLSQHDFKQLKSQHDKADPKELAFYEKLFNADEEDHDDGDFNFVDLQEAPVLEEPIKKEPEVKDNLSLALEDYRLFTKQQRAQESKRSSMLPKSLDDTENQTLSTHSSTPSLATFESTMSHSSSILEVSHSLWVGMSEDDGFEKIPDDSLQRFDAISAFQDSSDLTSCRRHDYGSIHRTSLSFV</sequence>
<dbReference type="EMBL" id="KV453926">
    <property type="protein sequence ID" value="ODV75526.1"/>
    <property type="molecule type" value="Genomic_DNA"/>
</dbReference>
<evidence type="ECO:0000256" key="1">
    <source>
        <dbReference type="SAM" id="MobiDB-lite"/>
    </source>
</evidence>
<keyword evidence="3" id="KW-1185">Reference proteome</keyword>
<evidence type="ECO:0000313" key="2">
    <source>
        <dbReference type="EMBL" id="ODV75526.1"/>
    </source>
</evidence>
<dbReference type="AlphaFoldDB" id="A0A1E4S7Q4"/>
<dbReference type="RefSeq" id="XP_020072565.1">
    <property type="nucleotide sequence ID" value="XM_020214418.1"/>
</dbReference>
<feature type="compositionally biased region" description="Polar residues" evidence="1">
    <location>
        <begin position="193"/>
        <end position="204"/>
    </location>
</feature>
<proteinExistence type="predicted"/>
<feature type="region of interest" description="Disordered" evidence="1">
    <location>
        <begin position="172"/>
        <end position="204"/>
    </location>
</feature>
<feature type="region of interest" description="Disordered" evidence="1">
    <location>
        <begin position="44"/>
        <end position="89"/>
    </location>
</feature>
<accession>A0A1E4S7Q4</accession>
<dbReference type="GeneID" id="30988814"/>
<protein>
    <submittedName>
        <fullName evidence="2">Uncharacterized protein</fullName>
    </submittedName>
</protein>
<dbReference type="Proteomes" id="UP000094389">
    <property type="component" value="Unassembled WGS sequence"/>
</dbReference>
<organism evidence="2 3">
    <name type="scientific">Cyberlindnera jadinii (strain ATCC 18201 / CBS 1600 / BCRC 20928 / JCM 3617 / NBRC 0987 / NRRL Y-1542)</name>
    <name type="common">Torula yeast</name>
    <name type="synonym">Candida utilis</name>
    <dbReference type="NCBI Taxonomy" id="983966"/>
    <lineage>
        <taxon>Eukaryota</taxon>
        <taxon>Fungi</taxon>
        <taxon>Dikarya</taxon>
        <taxon>Ascomycota</taxon>
        <taxon>Saccharomycotina</taxon>
        <taxon>Saccharomycetes</taxon>
        <taxon>Phaffomycetales</taxon>
        <taxon>Phaffomycetaceae</taxon>
        <taxon>Cyberlindnera</taxon>
    </lineage>
</organism>